<organism evidence="6 7">
    <name type="scientific">Tetranychus urticae</name>
    <name type="common">Two-spotted spider mite</name>
    <dbReference type="NCBI Taxonomy" id="32264"/>
    <lineage>
        <taxon>Eukaryota</taxon>
        <taxon>Metazoa</taxon>
        <taxon>Ecdysozoa</taxon>
        <taxon>Arthropoda</taxon>
        <taxon>Chelicerata</taxon>
        <taxon>Arachnida</taxon>
        <taxon>Acari</taxon>
        <taxon>Acariformes</taxon>
        <taxon>Trombidiformes</taxon>
        <taxon>Prostigmata</taxon>
        <taxon>Eleutherengona</taxon>
        <taxon>Raphignathae</taxon>
        <taxon>Tetranychoidea</taxon>
        <taxon>Tetranychidae</taxon>
        <taxon>Tetranychus</taxon>
    </lineage>
</organism>
<dbReference type="SMART" id="SM00313">
    <property type="entry name" value="PXA"/>
    <property type="match status" value="1"/>
</dbReference>
<evidence type="ECO:0000256" key="3">
    <source>
        <dbReference type="SAM" id="MobiDB-lite"/>
    </source>
</evidence>
<sequence>MKHSKLLSYDIFFNYPVASDHNNNSSVFNWGFLDLGPDYTIHGNLSNSDLTVSRVINNYKRLKERLPPINNYFKSNLLISKNVDALIEDIIDLVFRDYIYEWYNDLAQNDTEDLDVKLKNEIWTMLSRLLAICRQFDDVSFLTKDLVTIMQSHISKISSILSKQDSYDLYNHLSSEAEEIEYLNKVSYMLLVLLLPARYAKSQPLVNLLKEILGIHVLHNLIEMLSDPDYINQKIVEYIKGYLDESERHRKTYAYAKSYEDFVEIIKSCVSIEDLKKIRYRIVSEIMQATALENLKRQKLMDKEARPSQCTSLAKGDLLLNRDLKRYINNLQYAKNLCSKRINQLIMYAYPSISQTNINPESVLVVDGLSYPKPLKKKILAFDIIIKSDLCRSFLRRFLQNSLGNSTDIPERTSKYLVLFWESVEEMRNQKGVKQYQIANELLKHSYFLNSLNIHIKLGKNDRKGMEAFVRGDKGPESFYEAQQAVYSVLINRYYPLFIVSKEYDEMIETHNETDLFGQIKCEENDESNSQLSSLELSIAYDGQQSQRNSRSSVIDEHICQARCKLKALNKKIDGKQQALDAIKESGHESNPKLAELLMKEIQDLREEMFELENHIVWSDNWLDNLDKWRAELHNIQLETQQSTSPLVIIIISSKDAKVEKSSADGWIIARTIADFIELKRKLVRINSNLKRIEILRLKNVAPTNVNLINRAKVNLQLFLDQIFRDENCVKSEEVYLFFCPSSGNLRVPLSFSKQFNFWNLPFASFFGINNPDGSEASSNKGNNGDSSDEDVDDQSLFDDELESKDDNIAEPLYNLLTEIFELKGAMGFLRRTLIIFVHTTYGQTINKQLRETVSWTFSESMLHYYLSNLKLAMWPDGKLAQSREPSNEATRRKNQFEAKRLLIDNVPDILSNLFGQQNCRKGLIKLFDFIQDQNLNKQLLYEILEAFLLQFVPQAKETI</sequence>
<dbReference type="PANTHER" id="PTHR22775">
    <property type="entry name" value="SORTING NEXIN"/>
    <property type="match status" value="1"/>
</dbReference>
<dbReference type="InterPro" id="IPR013937">
    <property type="entry name" value="Sorting_nexin_C"/>
</dbReference>
<dbReference type="PANTHER" id="PTHR22775:SF48">
    <property type="entry name" value="SORTING NEXIN-25"/>
    <property type="match status" value="1"/>
</dbReference>
<keyword evidence="7" id="KW-1185">Reference proteome</keyword>
<dbReference type="PROSITE" id="PS50132">
    <property type="entry name" value="RGS"/>
    <property type="match status" value="1"/>
</dbReference>
<dbReference type="Pfam" id="PF00615">
    <property type="entry name" value="RGS"/>
    <property type="match status" value="1"/>
</dbReference>
<evidence type="ECO:0000256" key="1">
    <source>
        <dbReference type="ARBA" id="ARBA00010883"/>
    </source>
</evidence>
<dbReference type="Pfam" id="PF08628">
    <property type="entry name" value="Nexin_C"/>
    <property type="match status" value="1"/>
</dbReference>
<reference evidence="6" key="2">
    <citation type="submission" date="2015-06" db="UniProtKB">
        <authorList>
            <consortium name="EnsemblMetazoa"/>
        </authorList>
    </citation>
    <scope>IDENTIFICATION</scope>
</reference>
<dbReference type="AlphaFoldDB" id="T1JVM1"/>
<comment type="similarity">
    <text evidence="1">Belongs to the sorting nexin family.</text>
</comment>
<dbReference type="InterPro" id="IPR044926">
    <property type="entry name" value="RGS_subdomain_2"/>
</dbReference>
<dbReference type="GO" id="GO:0035091">
    <property type="term" value="F:phosphatidylinositol binding"/>
    <property type="evidence" value="ECO:0007669"/>
    <property type="project" value="InterPro"/>
</dbReference>
<dbReference type="EnsemblMetazoa" id="tetur02g05100.1">
    <property type="protein sequence ID" value="tetur02g05100.1"/>
    <property type="gene ID" value="tetur02g05100"/>
</dbReference>
<keyword evidence="2" id="KW-0175">Coiled coil</keyword>
<dbReference type="Proteomes" id="UP000015104">
    <property type="component" value="Unassembled WGS sequence"/>
</dbReference>
<evidence type="ECO:0000313" key="6">
    <source>
        <dbReference type="EnsemblMetazoa" id="tetur02g05100.1"/>
    </source>
</evidence>
<dbReference type="Gene3D" id="3.30.1520.10">
    <property type="entry name" value="Phox-like domain"/>
    <property type="match status" value="1"/>
</dbReference>
<dbReference type="eggNOG" id="KOG2101">
    <property type="taxonomic scope" value="Eukaryota"/>
</dbReference>
<evidence type="ECO:0000313" key="7">
    <source>
        <dbReference type="Proteomes" id="UP000015104"/>
    </source>
</evidence>
<dbReference type="InterPro" id="IPR003114">
    <property type="entry name" value="Phox_assoc"/>
</dbReference>
<dbReference type="HOGENOM" id="CLU_005899_0_0_1"/>
<feature type="region of interest" description="Disordered" evidence="3">
    <location>
        <begin position="775"/>
        <end position="794"/>
    </location>
</feature>
<dbReference type="SUPFAM" id="SSF64268">
    <property type="entry name" value="PX domain"/>
    <property type="match status" value="1"/>
</dbReference>
<feature type="domain" description="PXA" evidence="5">
    <location>
        <begin position="80"/>
        <end position="243"/>
    </location>
</feature>
<evidence type="ECO:0008006" key="8">
    <source>
        <dbReference type="Google" id="ProtNLM"/>
    </source>
</evidence>
<dbReference type="EMBL" id="CAEY01000795">
    <property type="status" value="NOT_ANNOTATED_CDS"/>
    <property type="molecule type" value="Genomic_DNA"/>
</dbReference>
<reference evidence="7" key="1">
    <citation type="submission" date="2011-08" db="EMBL/GenBank/DDBJ databases">
        <authorList>
            <person name="Rombauts S."/>
        </authorList>
    </citation>
    <scope>NUCLEOTIDE SEQUENCE</scope>
    <source>
        <strain evidence="7">London</strain>
    </source>
</reference>
<feature type="coiled-coil region" evidence="2">
    <location>
        <begin position="566"/>
        <end position="615"/>
    </location>
</feature>
<dbReference type="PROSITE" id="PS51207">
    <property type="entry name" value="PXA"/>
    <property type="match status" value="1"/>
</dbReference>
<dbReference type="STRING" id="32264.T1JVM1"/>
<dbReference type="InterPro" id="IPR036305">
    <property type="entry name" value="RGS_sf"/>
</dbReference>
<feature type="domain" description="RGS" evidence="4">
    <location>
        <begin position="381"/>
        <end position="508"/>
    </location>
</feature>
<dbReference type="InterPro" id="IPR016137">
    <property type="entry name" value="RGS"/>
</dbReference>
<protein>
    <recommendedName>
        <fullName evidence="8">Sorting nexin-25</fullName>
    </recommendedName>
</protein>
<name>T1JVM1_TETUR</name>
<dbReference type="InterPro" id="IPR036871">
    <property type="entry name" value="PX_dom_sf"/>
</dbReference>
<dbReference type="Gene3D" id="1.10.167.10">
    <property type="entry name" value="Regulator of G-protein Signalling 4, domain 2"/>
    <property type="match status" value="1"/>
</dbReference>
<accession>T1JVM1</accession>
<dbReference type="Pfam" id="PF02194">
    <property type="entry name" value="PXA"/>
    <property type="match status" value="1"/>
</dbReference>
<evidence type="ECO:0000256" key="2">
    <source>
        <dbReference type="SAM" id="Coils"/>
    </source>
</evidence>
<evidence type="ECO:0000259" key="4">
    <source>
        <dbReference type="PROSITE" id="PS50132"/>
    </source>
</evidence>
<dbReference type="SUPFAM" id="SSF48097">
    <property type="entry name" value="Regulator of G-protein signaling, RGS"/>
    <property type="match status" value="1"/>
</dbReference>
<evidence type="ECO:0000259" key="5">
    <source>
        <dbReference type="PROSITE" id="PS51207"/>
    </source>
</evidence>
<proteinExistence type="inferred from homology"/>